<dbReference type="Gene3D" id="3.90.730.10">
    <property type="entry name" value="Ribonuclease T2-like"/>
    <property type="match status" value="1"/>
</dbReference>
<comment type="caution">
    <text evidence="3">The sequence shown here is derived from an EMBL/GenBank/DDBJ whole genome shotgun (WGS) entry which is preliminary data.</text>
</comment>
<reference evidence="3 4" key="1">
    <citation type="submission" date="2018-06" db="EMBL/GenBank/DDBJ databases">
        <title>Genomic Encyclopedia of Type Strains, Phase IV (KMG-IV): sequencing the most valuable type-strain genomes for metagenomic binning, comparative biology and taxonomic classification.</title>
        <authorList>
            <person name="Goeker M."/>
        </authorList>
    </citation>
    <scope>NUCLEOTIDE SEQUENCE [LARGE SCALE GENOMIC DNA]</scope>
    <source>
        <strain evidence="3 4">DSM 26720</strain>
    </source>
</reference>
<name>A0A364JV69_9HYPH</name>
<dbReference type="InterPro" id="IPR036430">
    <property type="entry name" value="RNase_T2-like_sf"/>
</dbReference>
<protein>
    <submittedName>
        <fullName evidence="3">Ribonuclease T2</fullName>
    </submittedName>
</protein>
<sequence length="213" mass="23518">MLAGLAIAPVSAQSFERYEAGNFDFYVLALSWSPSYCSLEGPQANRQQCASTRNFGFVVHGLWPQNEYGYPANCELSAKENRGSHVPMRLLSGVSDIMPSAGLAAYQWRKHGSCSGLTQEDYFATLRKARSKINVPPSLRNIATDRQISPVLIEKAFIAANPGMKADGIAIACKRKHLTDVRICLTKDLEFRSCEQVDRSACRSHSVFIPASR</sequence>
<dbReference type="AlphaFoldDB" id="A0A364JV69"/>
<dbReference type="PROSITE" id="PS00531">
    <property type="entry name" value="RNASE_T2_2"/>
    <property type="match status" value="1"/>
</dbReference>
<dbReference type="CDD" id="cd01062">
    <property type="entry name" value="RNase_T2_prok"/>
    <property type="match status" value="1"/>
</dbReference>
<dbReference type="Pfam" id="PF00445">
    <property type="entry name" value="Ribonuclease_T2"/>
    <property type="match status" value="1"/>
</dbReference>
<dbReference type="EMBL" id="QLMK01000005">
    <property type="protein sequence ID" value="RAK29010.1"/>
    <property type="molecule type" value="Genomic_DNA"/>
</dbReference>
<dbReference type="GO" id="GO:0003723">
    <property type="term" value="F:RNA binding"/>
    <property type="evidence" value="ECO:0007669"/>
    <property type="project" value="InterPro"/>
</dbReference>
<evidence type="ECO:0000313" key="3">
    <source>
        <dbReference type="EMBL" id="RAK29010.1"/>
    </source>
</evidence>
<evidence type="ECO:0000256" key="2">
    <source>
        <dbReference type="RuleBase" id="RU004328"/>
    </source>
</evidence>
<comment type="similarity">
    <text evidence="1 2">Belongs to the RNase T2 family.</text>
</comment>
<gene>
    <name evidence="3" type="ORF">C7374_10558</name>
</gene>
<keyword evidence="4" id="KW-1185">Reference proteome</keyword>
<dbReference type="GO" id="GO:0033897">
    <property type="term" value="F:ribonuclease T2 activity"/>
    <property type="evidence" value="ECO:0007669"/>
    <property type="project" value="InterPro"/>
</dbReference>
<proteinExistence type="inferred from homology"/>
<dbReference type="InterPro" id="IPR018188">
    <property type="entry name" value="RNase_T2_His_AS_1"/>
</dbReference>
<accession>A0A364JV69</accession>
<evidence type="ECO:0000313" key="4">
    <source>
        <dbReference type="Proteomes" id="UP000249453"/>
    </source>
</evidence>
<dbReference type="InterPro" id="IPR001568">
    <property type="entry name" value="RNase_T2-like"/>
</dbReference>
<dbReference type="PANTHER" id="PTHR11240:SF22">
    <property type="entry name" value="RIBONUCLEASE T2"/>
    <property type="match status" value="1"/>
</dbReference>
<dbReference type="PANTHER" id="PTHR11240">
    <property type="entry name" value="RIBONUCLEASE T2"/>
    <property type="match status" value="1"/>
</dbReference>
<dbReference type="SUPFAM" id="SSF55895">
    <property type="entry name" value="Ribonuclease Rh-like"/>
    <property type="match status" value="1"/>
</dbReference>
<dbReference type="InterPro" id="IPR033130">
    <property type="entry name" value="RNase_T2_His_AS_2"/>
</dbReference>
<dbReference type="Proteomes" id="UP000249453">
    <property type="component" value="Unassembled WGS sequence"/>
</dbReference>
<dbReference type="PROSITE" id="PS00530">
    <property type="entry name" value="RNASE_T2_1"/>
    <property type="match status" value="1"/>
</dbReference>
<evidence type="ECO:0000256" key="1">
    <source>
        <dbReference type="ARBA" id="ARBA00007469"/>
    </source>
</evidence>
<dbReference type="InterPro" id="IPR039378">
    <property type="entry name" value="RNase_T2_prok"/>
</dbReference>
<dbReference type="RefSeq" id="WP_374850217.1">
    <property type="nucleotide sequence ID" value="NZ_JBHEEY010000004.1"/>
</dbReference>
<dbReference type="GO" id="GO:0006401">
    <property type="term" value="P:RNA catabolic process"/>
    <property type="evidence" value="ECO:0007669"/>
    <property type="project" value="TreeGrafter"/>
</dbReference>
<organism evidence="3 4">
    <name type="scientific">Falsochrobactrum ovis</name>
    <dbReference type="NCBI Taxonomy" id="1293442"/>
    <lineage>
        <taxon>Bacteria</taxon>
        <taxon>Pseudomonadati</taxon>
        <taxon>Pseudomonadota</taxon>
        <taxon>Alphaproteobacteria</taxon>
        <taxon>Hyphomicrobiales</taxon>
        <taxon>Brucellaceae</taxon>
        <taxon>Falsochrobactrum</taxon>
    </lineage>
</organism>